<keyword evidence="1" id="KW-0472">Membrane</keyword>
<feature type="transmembrane region" description="Helical" evidence="1">
    <location>
        <begin position="74"/>
        <end position="95"/>
    </location>
</feature>
<protein>
    <recommendedName>
        <fullName evidence="4">DUF423 domain-containing protein</fullName>
    </recommendedName>
</protein>
<dbReference type="RefSeq" id="WP_050521079.1">
    <property type="nucleotide sequence ID" value="NZ_FOCO01000056.1"/>
</dbReference>
<name>A0A1H8MJJ7_9RHOB</name>
<dbReference type="AlphaFoldDB" id="A0A1H8MJJ7"/>
<keyword evidence="1" id="KW-0812">Transmembrane</keyword>
<dbReference type="STRING" id="1077947.SAMN05216227_105620"/>
<keyword evidence="3" id="KW-1185">Reference proteome</keyword>
<accession>A0A1H8MJJ7</accession>
<evidence type="ECO:0000313" key="3">
    <source>
        <dbReference type="Proteomes" id="UP000183002"/>
    </source>
</evidence>
<feature type="transmembrane region" description="Helical" evidence="1">
    <location>
        <begin position="43"/>
        <end position="67"/>
    </location>
</feature>
<proteinExistence type="predicted"/>
<sequence>MMVFAVPALLALGIAVIHAAAGGREIARPLLQQQTLSSTVTLTHYYCWHMATISLVVLAGCYAYAAVSPDGRILASLATLVSGAFCVWGLVLVLWKRQRHRDMPQWVLFLGQTGSGVWALAA</sequence>
<keyword evidence="1" id="KW-1133">Transmembrane helix</keyword>
<dbReference type="EMBL" id="FOCO01000056">
    <property type="protein sequence ID" value="SEO17602.1"/>
    <property type="molecule type" value="Genomic_DNA"/>
</dbReference>
<dbReference type="Proteomes" id="UP000183002">
    <property type="component" value="Unassembled WGS sequence"/>
</dbReference>
<evidence type="ECO:0008006" key="4">
    <source>
        <dbReference type="Google" id="ProtNLM"/>
    </source>
</evidence>
<dbReference type="OrthoDB" id="7667463at2"/>
<gene>
    <name evidence="2" type="ORF">SAMN05216227_105620</name>
</gene>
<evidence type="ECO:0000313" key="2">
    <source>
        <dbReference type="EMBL" id="SEO17602.1"/>
    </source>
</evidence>
<organism evidence="2 3">
    <name type="scientific">Pseudorhodobacter antarcticus</name>
    <dbReference type="NCBI Taxonomy" id="1077947"/>
    <lineage>
        <taxon>Bacteria</taxon>
        <taxon>Pseudomonadati</taxon>
        <taxon>Pseudomonadota</taxon>
        <taxon>Alphaproteobacteria</taxon>
        <taxon>Rhodobacterales</taxon>
        <taxon>Paracoccaceae</taxon>
        <taxon>Pseudorhodobacter</taxon>
    </lineage>
</organism>
<reference evidence="2 3" key="1">
    <citation type="submission" date="2016-10" db="EMBL/GenBank/DDBJ databases">
        <authorList>
            <person name="de Groot N.N."/>
        </authorList>
    </citation>
    <scope>NUCLEOTIDE SEQUENCE [LARGE SCALE GENOMIC DNA]</scope>
    <source>
        <strain evidence="2 3">CGMCC 1.10836</strain>
    </source>
</reference>
<evidence type="ECO:0000256" key="1">
    <source>
        <dbReference type="SAM" id="Phobius"/>
    </source>
</evidence>